<comment type="caution">
    <text evidence="6">The sequence shown here is derived from an EMBL/GenBank/DDBJ whole genome shotgun (WGS) entry which is preliminary data.</text>
</comment>
<keyword evidence="7" id="KW-1185">Reference proteome</keyword>
<dbReference type="GO" id="GO:0003700">
    <property type="term" value="F:DNA-binding transcription factor activity"/>
    <property type="evidence" value="ECO:0007669"/>
    <property type="project" value="InterPro"/>
</dbReference>
<dbReference type="Gene3D" id="1.10.10.10">
    <property type="entry name" value="Winged helix-like DNA-binding domain superfamily/Winged helix DNA-binding domain"/>
    <property type="match status" value="1"/>
</dbReference>
<dbReference type="Pfam" id="PF00126">
    <property type="entry name" value="HTH_1"/>
    <property type="match status" value="1"/>
</dbReference>
<organism evidence="6 7">
    <name type="scientific">Candidimonas nitroreducens</name>
    <dbReference type="NCBI Taxonomy" id="683354"/>
    <lineage>
        <taxon>Bacteria</taxon>
        <taxon>Pseudomonadati</taxon>
        <taxon>Pseudomonadota</taxon>
        <taxon>Betaproteobacteria</taxon>
        <taxon>Burkholderiales</taxon>
        <taxon>Alcaligenaceae</taxon>
        <taxon>Candidimonas</taxon>
    </lineage>
</organism>
<evidence type="ECO:0000256" key="2">
    <source>
        <dbReference type="ARBA" id="ARBA00023015"/>
    </source>
</evidence>
<dbReference type="RefSeq" id="WP_088602554.1">
    <property type="nucleotide sequence ID" value="NZ_NJIH01000003.1"/>
</dbReference>
<dbReference type="GO" id="GO:0043565">
    <property type="term" value="F:sequence-specific DNA binding"/>
    <property type="evidence" value="ECO:0007669"/>
    <property type="project" value="TreeGrafter"/>
</dbReference>
<keyword evidence="3" id="KW-0238">DNA-binding</keyword>
<dbReference type="InterPro" id="IPR005119">
    <property type="entry name" value="LysR_subst-bd"/>
</dbReference>
<protein>
    <submittedName>
        <fullName evidence="6">LysR family transcriptional regulator</fullName>
    </submittedName>
</protein>
<evidence type="ECO:0000256" key="3">
    <source>
        <dbReference type="ARBA" id="ARBA00023125"/>
    </source>
</evidence>
<accession>A0A225MRT8</accession>
<evidence type="ECO:0000256" key="1">
    <source>
        <dbReference type="ARBA" id="ARBA00009437"/>
    </source>
</evidence>
<dbReference type="InterPro" id="IPR000847">
    <property type="entry name" value="LysR_HTH_N"/>
</dbReference>
<dbReference type="InterPro" id="IPR036390">
    <property type="entry name" value="WH_DNA-bd_sf"/>
</dbReference>
<dbReference type="InterPro" id="IPR036388">
    <property type="entry name" value="WH-like_DNA-bd_sf"/>
</dbReference>
<dbReference type="Gene3D" id="3.40.190.10">
    <property type="entry name" value="Periplasmic binding protein-like II"/>
    <property type="match status" value="2"/>
</dbReference>
<dbReference type="FunFam" id="1.10.10.10:FF:000038">
    <property type="entry name" value="Glycine cleavage system transcriptional activator"/>
    <property type="match status" value="1"/>
</dbReference>
<reference evidence="7" key="1">
    <citation type="submission" date="2017-06" db="EMBL/GenBank/DDBJ databases">
        <title>Herbaspirillum phytohormonus sp. nov., isolated from the root nodule of Robinia pseudoacacia in lead-zinc mine.</title>
        <authorList>
            <person name="Fan M."/>
            <person name="Lin Y."/>
        </authorList>
    </citation>
    <scope>NUCLEOTIDE SEQUENCE [LARGE SCALE GENOMIC DNA]</scope>
    <source>
        <strain evidence="7">SC-089</strain>
    </source>
</reference>
<dbReference type="EMBL" id="NJIH01000003">
    <property type="protein sequence ID" value="OWT63974.1"/>
    <property type="molecule type" value="Genomic_DNA"/>
</dbReference>
<dbReference type="OrthoDB" id="9178397at2"/>
<evidence type="ECO:0000313" key="6">
    <source>
        <dbReference type="EMBL" id="OWT63974.1"/>
    </source>
</evidence>
<sequence length="302" mass="33300">MNPRLLAPSMSLLAAFEASARHLSFTRAATELSLTQSAVSRQVQALERLLGVALFRRENRHIQLTDAGAMYLREIGGALQRIRNASLQALSYRAGGGSVHLAALPTFGAKWLMPRVSGFYARHPNTLVHLHSRIGQFDLSLAGIDAAIGVSDTPWPGLISHRLFDEHLMPVISPALKRERPINRAEDVAQHLLLQVTARSDVWHRWFRYKSLPAASMRLGPQFELTSHLIQAVAAGLGVGLVPSFLVEDELRSGQLVLALDESFASSFRYYLYIPIDRTELPAVRALTEWLLDTAAAGRAKG</sequence>
<dbReference type="PANTHER" id="PTHR30537">
    <property type="entry name" value="HTH-TYPE TRANSCRIPTIONAL REGULATOR"/>
    <property type="match status" value="1"/>
</dbReference>
<dbReference type="PRINTS" id="PR00039">
    <property type="entry name" value="HTHLYSR"/>
</dbReference>
<dbReference type="SUPFAM" id="SSF53850">
    <property type="entry name" value="Periplasmic binding protein-like II"/>
    <property type="match status" value="1"/>
</dbReference>
<dbReference type="GO" id="GO:0006351">
    <property type="term" value="P:DNA-templated transcription"/>
    <property type="evidence" value="ECO:0007669"/>
    <property type="project" value="TreeGrafter"/>
</dbReference>
<comment type="similarity">
    <text evidence="1">Belongs to the LysR transcriptional regulatory family.</text>
</comment>
<dbReference type="AlphaFoldDB" id="A0A225MRT8"/>
<gene>
    <name evidence="6" type="ORF">CEY11_06655</name>
</gene>
<evidence type="ECO:0000313" key="7">
    <source>
        <dbReference type="Proteomes" id="UP000214603"/>
    </source>
</evidence>
<dbReference type="SUPFAM" id="SSF46785">
    <property type="entry name" value="Winged helix' DNA-binding domain"/>
    <property type="match status" value="1"/>
</dbReference>
<dbReference type="PROSITE" id="PS50931">
    <property type="entry name" value="HTH_LYSR"/>
    <property type="match status" value="1"/>
</dbReference>
<dbReference type="InterPro" id="IPR058163">
    <property type="entry name" value="LysR-type_TF_proteobact-type"/>
</dbReference>
<keyword evidence="2" id="KW-0805">Transcription regulation</keyword>
<evidence type="ECO:0000256" key="4">
    <source>
        <dbReference type="ARBA" id="ARBA00023163"/>
    </source>
</evidence>
<proteinExistence type="inferred from homology"/>
<name>A0A225MRT8_9BURK</name>
<dbReference type="Proteomes" id="UP000214603">
    <property type="component" value="Unassembled WGS sequence"/>
</dbReference>
<dbReference type="Pfam" id="PF03466">
    <property type="entry name" value="LysR_substrate"/>
    <property type="match status" value="1"/>
</dbReference>
<evidence type="ECO:0000259" key="5">
    <source>
        <dbReference type="PROSITE" id="PS50931"/>
    </source>
</evidence>
<keyword evidence="4" id="KW-0804">Transcription</keyword>
<feature type="domain" description="HTH lysR-type" evidence="5">
    <location>
        <begin position="8"/>
        <end position="65"/>
    </location>
</feature>
<dbReference type="PANTHER" id="PTHR30537:SF26">
    <property type="entry name" value="GLYCINE CLEAVAGE SYSTEM TRANSCRIPTIONAL ACTIVATOR"/>
    <property type="match status" value="1"/>
</dbReference>